<dbReference type="InterPro" id="IPR011043">
    <property type="entry name" value="Gal_Oxase/kelch_b-propeller"/>
</dbReference>
<sequence length="801" mass="85300">MKVAVQSLLAALAGTAVAQFGGWKEGQINTTICTWEQMRGGLVRDMIYLDGGDLNWSPGMNDGTIGNVLNDGNIRGPIFTYNLSISFTADTNVTQILTENYISKARGGTGNALGAAPNFVDGGMLYNDAEFWMFGGNLFQNKRLYDNPDEHWALGFQAYQYGPDKPLWGPGFVDGKLGNVSRYITYGGAASAPSENLAWYFPGLTSPTEGELTTVPYTNGSTTAQNVSDSMVTLDMATQSSEKWAYKTLPSSVKGRANPEVVWVPVGEQGILVVLGGVTYPEWAGVKSSRKSDNETASKSESPKFMQEIDVYDIKNDKWYKQSTQNGPGALTRGCTVVAPASDYSSYNIYYYGGYDGLNAKQSFSDAVWVLSLPSFTWTKVNDGTDMHGRSGHKCFKPYPDQMMVIGGTTPLANSVISCLDGGPIVMFNLTSASWMTSYDPSVHGDYGVPDKVVDTIGGSPTGGATLTSPSPSGWSNKDLGSVFGKAYDKSKIKTYYPYAAAATQTTRPTLAPDNGNSKGGSGLPSWVAPVLGVVLGLIFLTGVIVVFCLYRRRKFLKSGSSESGTEDAGKRIMSWMKGQGQPPTEKAVTVTTSDDIPVYSTAKSPEMGELRPMGAVIPPPPSVSASATLPSSSPEPTHPSEMGGNPIAELGDTSPPAELGDNPMSAAGVAAARSNSPSGPSELYSSSPRSSVAGYADAHERAESPESPAIPVSPEQFGDRQHMRSLSETLARFGPVEKDDDRPAIDRTESEQTALSPISPPTAGVVVGQDYVSARPAGGSPSQTRPSVFREHEEDLGDRR</sequence>
<organism evidence="6 7">
    <name type="scientific">Bionectria ochroleuca</name>
    <name type="common">Gliocladium roseum</name>
    <dbReference type="NCBI Taxonomy" id="29856"/>
    <lineage>
        <taxon>Eukaryota</taxon>
        <taxon>Fungi</taxon>
        <taxon>Dikarya</taxon>
        <taxon>Ascomycota</taxon>
        <taxon>Pezizomycotina</taxon>
        <taxon>Sordariomycetes</taxon>
        <taxon>Hypocreomycetidae</taxon>
        <taxon>Hypocreales</taxon>
        <taxon>Bionectriaceae</taxon>
        <taxon>Clonostachys</taxon>
    </lineage>
</organism>
<dbReference type="EMBL" id="CABFNS010000836">
    <property type="protein sequence ID" value="VUC31767.1"/>
    <property type="molecule type" value="Genomic_DNA"/>
</dbReference>
<feature type="compositionally biased region" description="Basic and acidic residues" evidence="3">
    <location>
        <begin position="789"/>
        <end position="801"/>
    </location>
</feature>
<evidence type="ECO:0000313" key="7">
    <source>
        <dbReference type="Proteomes" id="UP000766486"/>
    </source>
</evidence>
<keyword evidence="4" id="KW-0472">Membrane</keyword>
<name>A0ABY6UKQ5_BIOOC</name>
<evidence type="ECO:0000256" key="3">
    <source>
        <dbReference type="SAM" id="MobiDB-lite"/>
    </source>
</evidence>
<feature type="chain" id="PRO_5046958816" description="Kelch repeat protein" evidence="5">
    <location>
        <begin position="19"/>
        <end position="801"/>
    </location>
</feature>
<evidence type="ECO:0000256" key="4">
    <source>
        <dbReference type="SAM" id="Phobius"/>
    </source>
</evidence>
<dbReference type="Proteomes" id="UP000766486">
    <property type="component" value="Unassembled WGS sequence"/>
</dbReference>
<accession>A0ABY6UKQ5</accession>
<gene>
    <name evidence="6" type="ORF">CLO192961_LOCUS314879</name>
</gene>
<evidence type="ECO:0000256" key="2">
    <source>
        <dbReference type="ARBA" id="ARBA00022737"/>
    </source>
</evidence>
<evidence type="ECO:0000256" key="5">
    <source>
        <dbReference type="SAM" id="SignalP"/>
    </source>
</evidence>
<feature type="compositionally biased region" description="Low complexity" evidence="3">
    <location>
        <begin position="675"/>
        <end position="692"/>
    </location>
</feature>
<protein>
    <recommendedName>
        <fullName evidence="8">Kelch repeat protein</fullName>
    </recommendedName>
</protein>
<keyword evidence="7" id="KW-1185">Reference proteome</keyword>
<keyword evidence="5" id="KW-0732">Signal</keyword>
<feature type="region of interest" description="Disordered" evidence="3">
    <location>
        <begin position="606"/>
        <end position="801"/>
    </location>
</feature>
<dbReference type="SUPFAM" id="SSF50965">
    <property type="entry name" value="Galactose oxidase, central domain"/>
    <property type="match status" value="1"/>
</dbReference>
<keyword evidence="2" id="KW-0677">Repeat</keyword>
<dbReference type="InterPro" id="IPR015915">
    <property type="entry name" value="Kelch-typ_b-propeller"/>
</dbReference>
<feature type="transmembrane region" description="Helical" evidence="4">
    <location>
        <begin position="527"/>
        <end position="551"/>
    </location>
</feature>
<keyword evidence="4" id="KW-0812">Transmembrane</keyword>
<feature type="compositionally biased region" description="Low complexity" evidence="3">
    <location>
        <begin position="624"/>
        <end position="642"/>
    </location>
</feature>
<reference evidence="6 7" key="1">
    <citation type="submission" date="2019-06" db="EMBL/GenBank/DDBJ databases">
        <authorList>
            <person name="Broberg M."/>
        </authorList>
    </citation>
    <scope>NUCLEOTIDE SEQUENCE [LARGE SCALE GENOMIC DNA]</scope>
</reference>
<keyword evidence="1" id="KW-0880">Kelch repeat</keyword>
<proteinExistence type="predicted"/>
<feature type="compositionally biased region" description="Basic and acidic residues" evidence="3">
    <location>
        <begin position="736"/>
        <end position="751"/>
    </location>
</feature>
<feature type="signal peptide" evidence="5">
    <location>
        <begin position="1"/>
        <end position="18"/>
    </location>
</feature>
<keyword evidence="4" id="KW-1133">Transmembrane helix</keyword>
<evidence type="ECO:0008006" key="8">
    <source>
        <dbReference type="Google" id="ProtNLM"/>
    </source>
</evidence>
<evidence type="ECO:0000256" key="1">
    <source>
        <dbReference type="ARBA" id="ARBA00022441"/>
    </source>
</evidence>
<evidence type="ECO:0000313" key="6">
    <source>
        <dbReference type="EMBL" id="VUC31767.1"/>
    </source>
</evidence>
<comment type="caution">
    <text evidence="6">The sequence shown here is derived from an EMBL/GenBank/DDBJ whole genome shotgun (WGS) entry which is preliminary data.</text>
</comment>
<dbReference type="PANTHER" id="PTHR46228:SF2">
    <property type="entry name" value="KELCH REPEAT PROTEIN (AFU_ORTHOLOGUE AFUA_4G14350)"/>
    <property type="match status" value="1"/>
</dbReference>
<dbReference type="Gene3D" id="2.120.10.80">
    <property type="entry name" value="Kelch-type beta propeller"/>
    <property type="match status" value="1"/>
</dbReference>
<dbReference type="PANTHER" id="PTHR46228">
    <property type="entry name" value="KELCH DOMAIN-CONTAINING PROTEIN"/>
    <property type="match status" value="1"/>
</dbReference>